<reference evidence="7 8" key="1">
    <citation type="journal article" date="2021" name="Environ. Microbiol.">
        <title>Gene family expansions and transcriptome signatures uncover fungal adaptations to wood decay.</title>
        <authorList>
            <person name="Hage H."/>
            <person name="Miyauchi S."/>
            <person name="Viragh M."/>
            <person name="Drula E."/>
            <person name="Min B."/>
            <person name="Chaduli D."/>
            <person name="Navarro D."/>
            <person name="Favel A."/>
            <person name="Norest M."/>
            <person name="Lesage-Meessen L."/>
            <person name="Balint B."/>
            <person name="Merenyi Z."/>
            <person name="de Eugenio L."/>
            <person name="Morin E."/>
            <person name="Martinez A.T."/>
            <person name="Baldrian P."/>
            <person name="Stursova M."/>
            <person name="Martinez M.J."/>
            <person name="Novotny C."/>
            <person name="Magnuson J.K."/>
            <person name="Spatafora J.W."/>
            <person name="Maurice S."/>
            <person name="Pangilinan J."/>
            <person name="Andreopoulos W."/>
            <person name="LaButti K."/>
            <person name="Hundley H."/>
            <person name="Na H."/>
            <person name="Kuo A."/>
            <person name="Barry K."/>
            <person name="Lipzen A."/>
            <person name="Henrissat B."/>
            <person name="Riley R."/>
            <person name="Ahrendt S."/>
            <person name="Nagy L.G."/>
            <person name="Grigoriev I.V."/>
            <person name="Martin F."/>
            <person name="Rosso M.N."/>
        </authorList>
    </citation>
    <scope>NUCLEOTIDE SEQUENCE [LARGE SCALE GENOMIC DNA]</scope>
    <source>
        <strain evidence="7 8">CIRM-BRFM 1785</strain>
    </source>
</reference>
<dbReference type="PROSITE" id="PS50219">
    <property type="entry name" value="CNH"/>
    <property type="match status" value="1"/>
</dbReference>
<feature type="repeat" description="CHCR" evidence="4">
    <location>
        <begin position="750"/>
        <end position="913"/>
    </location>
</feature>
<keyword evidence="8" id="KW-1185">Reference proteome</keyword>
<dbReference type="PANTHER" id="PTHR12894">
    <property type="entry name" value="CNH DOMAIN CONTAINING"/>
    <property type="match status" value="1"/>
</dbReference>
<evidence type="ECO:0000313" key="7">
    <source>
        <dbReference type="EMBL" id="KAH9838392.1"/>
    </source>
</evidence>
<sequence>MAPFLAPHTVLNGFKERAEAVVVQGDRLYVGTTIGNLHIYALNRSVEDGTESPAQLVETKKALSRKAIEQLCYVKDVSSLAVLSDSTVTLYPLPSFSPATPLTKSKQALSIATFTGVVHNADKLQLSPGEFDKGQDVPSVVTHLAIGCKRKMVIYSWKDGEPQEPQETTLSHSPRAMSFLGEDVICFGYAISDYALYYLKTATMVEIAAPIPSVTSGTSISNMGMGALTNLGGYMGLGARARPWIVSIHESEALIARDNIGLFLGPDAKVTRDTHVDWPAPPEELAFIRPYIFAVMPSGTVPTSRLDGSSTSTFTSQASTSFVPSPVVEIRSSISLSPVQSLPFPPPPADDASSATPMQHSVRLLTSLPAKSSLFLVTTPTDRAAATAQGSSIWQFRMKPWHEQVDELVEAGSYADALALLDLLDAASLPDKEQRRKVVRALHAVSEFKAERFDRAMDTFIELDINPAKVAALYPPNIAGRLSLSQEEWIPLFGGPAPPKPESKPPSVDEKQDGAEGQEQQRPPSPKGSIRASISGLRTGLENIVSPTRSRDDDTASVIGRPRGPPKDAFHRSVETLMRYLSDRRPKVDGALKALNITSAEAHRWPHLSGASRDELFALPNVPLAALTPEELVRFAQIVDTALFKCYLLVRPGLLGPLCRVSNWCEVSEVEEALRAREKHSELIYLYNGKKMHEKALSLLRDLSEKETDMRDRLMPSVTYLQRLGPEHLEQIFGAARWIFEQDVDIAFEIFTSEEVELPREPVLDFLEGINLGIAARYLEYLIDERKEDGAGFHERLAETYLRMVSDARRRGDEETRRSAYEKLLQFIDTTDRYNADRLYALLPSDGFFEAKAILLGRLGRHDSALETYIYRLRDYHGAEEYCKRVYKPNAETSTIFLTLLRIYLRPSPSSPLSASDLLAPALDLISRHSPRLDEVETLDLLPPLVTARDVQAFLKEALRAPILDTHIVREVAKARKDEVNRRLMSLQMRRVKVTDSRICPQCHKRIGSNSVIAVHAPRGEVTHYQCREAFSHKLKEIRR</sequence>
<dbReference type="InterPro" id="IPR019452">
    <property type="entry name" value="VPS39/TGF_beta_rcpt-assoc_1"/>
</dbReference>
<dbReference type="InterPro" id="IPR000547">
    <property type="entry name" value="Clathrin_H-chain/VPS_repeat"/>
</dbReference>
<evidence type="ECO:0000313" key="8">
    <source>
        <dbReference type="Proteomes" id="UP000814176"/>
    </source>
</evidence>
<dbReference type="EMBL" id="JADCUA010000007">
    <property type="protein sequence ID" value="KAH9838392.1"/>
    <property type="molecule type" value="Genomic_DNA"/>
</dbReference>
<proteinExistence type="inferred from homology"/>
<dbReference type="Pfam" id="PF10367">
    <property type="entry name" value="zf-Vps39_C"/>
    <property type="match status" value="1"/>
</dbReference>
<protein>
    <recommendedName>
        <fullName evidence="6">CNH domain-containing protein</fullName>
    </recommendedName>
</protein>
<feature type="domain" description="CNH" evidence="6">
    <location>
        <begin position="15"/>
        <end position="357"/>
    </location>
</feature>
<feature type="region of interest" description="Disordered" evidence="5">
    <location>
        <begin position="490"/>
        <end position="569"/>
    </location>
</feature>
<evidence type="ECO:0000256" key="5">
    <source>
        <dbReference type="SAM" id="MobiDB-lite"/>
    </source>
</evidence>
<evidence type="ECO:0000259" key="6">
    <source>
        <dbReference type="PROSITE" id="PS50219"/>
    </source>
</evidence>
<evidence type="ECO:0000256" key="2">
    <source>
        <dbReference type="ARBA" id="ARBA00023136"/>
    </source>
</evidence>
<dbReference type="PANTHER" id="PTHR12894:SF49">
    <property type="entry name" value="VAM6_VPS39-LIKE PROTEIN"/>
    <property type="match status" value="1"/>
</dbReference>
<comment type="subcellular location">
    <subcellularLocation>
        <location evidence="1">Endomembrane system</location>
        <topology evidence="1">Peripheral membrane protein</topology>
    </subcellularLocation>
</comment>
<evidence type="ECO:0000256" key="1">
    <source>
        <dbReference type="ARBA" id="ARBA00004184"/>
    </source>
</evidence>
<name>A0ABQ8KLD6_9APHY</name>
<feature type="compositionally biased region" description="Basic and acidic residues" evidence="5">
    <location>
        <begin position="501"/>
        <end position="514"/>
    </location>
</feature>
<gene>
    <name evidence="7" type="ORF">C8Q71DRAFT_527041</name>
</gene>
<dbReference type="Proteomes" id="UP000814176">
    <property type="component" value="Unassembled WGS sequence"/>
</dbReference>
<dbReference type="InterPro" id="IPR032914">
    <property type="entry name" value="Vam6/VPS39/TRAP1"/>
</dbReference>
<dbReference type="InterPro" id="IPR019453">
    <property type="entry name" value="VPS39/TGFA1_Znf"/>
</dbReference>
<evidence type="ECO:0000256" key="3">
    <source>
        <dbReference type="ARBA" id="ARBA00038201"/>
    </source>
</evidence>
<dbReference type="Pfam" id="PF00780">
    <property type="entry name" value="CNH"/>
    <property type="match status" value="1"/>
</dbReference>
<accession>A0ABQ8KLD6</accession>
<dbReference type="InterPro" id="IPR001180">
    <property type="entry name" value="CNH_dom"/>
</dbReference>
<keyword evidence="2" id="KW-0472">Membrane</keyword>
<comment type="similarity">
    <text evidence="3">Belongs to the VAM6/VPS39 family.</text>
</comment>
<organism evidence="7 8">
    <name type="scientific">Rhodofomes roseus</name>
    <dbReference type="NCBI Taxonomy" id="34475"/>
    <lineage>
        <taxon>Eukaryota</taxon>
        <taxon>Fungi</taxon>
        <taxon>Dikarya</taxon>
        <taxon>Basidiomycota</taxon>
        <taxon>Agaricomycotina</taxon>
        <taxon>Agaricomycetes</taxon>
        <taxon>Polyporales</taxon>
        <taxon>Rhodofomes</taxon>
    </lineage>
</organism>
<evidence type="ECO:0000256" key="4">
    <source>
        <dbReference type="PROSITE-ProRule" id="PRU01006"/>
    </source>
</evidence>
<dbReference type="PROSITE" id="PS50236">
    <property type="entry name" value="CHCR"/>
    <property type="match status" value="1"/>
</dbReference>
<comment type="caution">
    <text evidence="7">The sequence shown here is derived from an EMBL/GenBank/DDBJ whole genome shotgun (WGS) entry which is preliminary data.</text>
</comment>
<dbReference type="Pfam" id="PF10366">
    <property type="entry name" value="Vps39_1"/>
    <property type="match status" value="1"/>
</dbReference>
<dbReference type="GeneID" id="71999870"/>
<dbReference type="RefSeq" id="XP_047780307.1">
    <property type="nucleotide sequence ID" value="XM_047919138.1"/>
</dbReference>